<dbReference type="EMBL" id="CACVKT020003693">
    <property type="protein sequence ID" value="CAC5385346.1"/>
    <property type="molecule type" value="Genomic_DNA"/>
</dbReference>
<keyword evidence="2" id="KW-1185">Reference proteome</keyword>
<dbReference type="Proteomes" id="UP000507470">
    <property type="component" value="Unassembled WGS sequence"/>
</dbReference>
<evidence type="ECO:0000313" key="2">
    <source>
        <dbReference type="Proteomes" id="UP000507470"/>
    </source>
</evidence>
<accession>A0A6J8BP11</accession>
<dbReference type="AlphaFoldDB" id="A0A6J8BP11"/>
<reference evidence="1 2" key="1">
    <citation type="submission" date="2020-06" db="EMBL/GenBank/DDBJ databases">
        <authorList>
            <person name="Li R."/>
            <person name="Bekaert M."/>
        </authorList>
    </citation>
    <scope>NUCLEOTIDE SEQUENCE [LARGE SCALE GENOMIC DNA]</scope>
    <source>
        <strain evidence="2">wild</strain>
    </source>
</reference>
<evidence type="ECO:0000313" key="1">
    <source>
        <dbReference type="EMBL" id="CAC5385346.1"/>
    </source>
</evidence>
<name>A0A6J8BP11_MYTCO</name>
<organism evidence="1 2">
    <name type="scientific">Mytilus coruscus</name>
    <name type="common">Sea mussel</name>
    <dbReference type="NCBI Taxonomy" id="42192"/>
    <lineage>
        <taxon>Eukaryota</taxon>
        <taxon>Metazoa</taxon>
        <taxon>Spiralia</taxon>
        <taxon>Lophotrochozoa</taxon>
        <taxon>Mollusca</taxon>
        <taxon>Bivalvia</taxon>
        <taxon>Autobranchia</taxon>
        <taxon>Pteriomorphia</taxon>
        <taxon>Mytilida</taxon>
        <taxon>Mytiloidea</taxon>
        <taxon>Mytilidae</taxon>
        <taxon>Mytilinae</taxon>
        <taxon>Mytilus</taxon>
    </lineage>
</organism>
<protein>
    <submittedName>
        <fullName evidence="1">Uncharacterized protein</fullName>
    </submittedName>
</protein>
<proteinExistence type="predicted"/>
<dbReference type="OrthoDB" id="6143947at2759"/>
<gene>
    <name evidence="1" type="ORF">MCOR_20897</name>
</gene>
<sequence length="248" mass="28334">MYTFVPLKCRKNQTNLQNIKNAENLECVQTTDKVQTSKNEQYLRVSLKTQNTTYRLFLEPQTILTESVFHLHLLSHLLSRPIQQHCKKYQQYQQLILPPLTPPAIPSSLHLVWVPANPRNAFASINHVVPAVCSLGPYGSSIEDCAFLGLGLCCFMDSHHKDITLGWVECTLCGQVKTEKMIVDKVAQMHSLRKEVFSREANGKLKWALRSGRFGLFTEEFVLIQVLCEKEDVNRLVAELVLLRHKSC</sequence>